<gene>
    <name evidence="3" type="ORF">MNBD_IGNAVI01-1865</name>
</gene>
<organism evidence="3">
    <name type="scientific">hydrothermal vent metagenome</name>
    <dbReference type="NCBI Taxonomy" id="652676"/>
    <lineage>
        <taxon>unclassified sequences</taxon>
        <taxon>metagenomes</taxon>
        <taxon>ecological metagenomes</taxon>
    </lineage>
</organism>
<feature type="transmembrane region" description="Helical" evidence="1">
    <location>
        <begin position="6"/>
        <end position="21"/>
    </location>
</feature>
<dbReference type="Pfam" id="PF01578">
    <property type="entry name" value="Cytochrom_C_asm"/>
    <property type="match status" value="1"/>
</dbReference>
<dbReference type="InterPro" id="IPR052372">
    <property type="entry name" value="YpjD/HemX"/>
</dbReference>
<dbReference type="PANTHER" id="PTHR38034:SF1">
    <property type="entry name" value="INNER MEMBRANE PROTEIN YPJD"/>
    <property type="match status" value="1"/>
</dbReference>
<evidence type="ECO:0000313" key="3">
    <source>
        <dbReference type="EMBL" id="VAX15793.1"/>
    </source>
</evidence>
<feature type="transmembrane region" description="Helical" evidence="1">
    <location>
        <begin position="211"/>
        <end position="229"/>
    </location>
</feature>
<proteinExistence type="predicted"/>
<protein>
    <recommendedName>
        <fullName evidence="2">Cytochrome c assembly protein domain-containing protein</fullName>
    </recommendedName>
</protein>
<feature type="transmembrane region" description="Helical" evidence="1">
    <location>
        <begin position="176"/>
        <end position="199"/>
    </location>
</feature>
<keyword evidence="1" id="KW-0472">Membrane</keyword>
<sequence length="268" mass="31072">MSYWLLLLYFITFISYLYDFFSDRKFLYNTKRIFLFVTLLFHAIYLVERTFFLGHLPIVTQYEIFSLLAFAIGFTYFLLELLSDIRGTGVFILIFTLLFQTKSTLFIQDVYVPNSVLNNYPLGTHVITAILGFSAISISSAYALMYLLLYKNIKTNKFNVIFKRLPNLEILEQMNFFAIIIGFILLTIAIIIGFAWLPSAFPDFSYWDPKIISTMIVWLIYSVGIILKLRGSITGKRFAKFSIYGFILSILFLLLTGTILSGFHNFVN</sequence>
<feature type="transmembrane region" description="Helical" evidence="1">
    <location>
        <begin position="127"/>
        <end position="149"/>
    </location>
</feature>
<feature type="domain" description="Cytochrome c assembly protein" evidence="2">
    <location>
        <begin position="62"/>
        <end position="264"/>
    </location>
</feature>
<dbReference type="InterPro" id="IPR002541">
    <property type="entry name" value="Cyt_c_assembly"/>
</dbReference>
<feature type="transmembrane region" description="Helical" evidence="1">
    <location>
        <begin position="33"/>
        <end position="52"/>
    </location>
</feature>
<evidence type="ECO:0000259" key="2">
    <source>
        <dbReference type="Pfam" id="PF01578"/>
    </source>
</evidence>
<feature type="transmembrane region" description="Helical" evidence="1">
    <location>
        <begin position="64"/>
        <end position="82"/>
    </location>
</feature>
<feature type="transmembrane region" description="Helical" evidence="1">
    <location>
        <begin position="89"/>
        <end position="107"/>
    </location>
</feature>
<dbReference type="GO" id="GO:0017004">
    <property type="term" value="P:cytochrome complex assembly"/>
    <property type="evidence" value="ECO:0007669"/>
    <property type="project" value="InterPro"/>
</dbReference>
<keyword evidence="1" id="KW-0812">Transmembrane</keyword>
<reference evidence="3" key="1">
    <citation type="submission" date="2018-06" db="EMBL/GenBank/DDBJ databases">
        <authorList>
            <person name="Zhirakovskaya E."/>
        </authorList>
    </citation>
    <scope>NUCLEOTIDE SEQUENCE</scope>
</reference>
<name>A0A3B1BUB1_9ZZZZ</name>
<keyword evidence="1" id="KW-1133">Transmembrane helix</keyword>
<feature type="transmembrane region" description="Helical" evidence="1">
    <location>
        <begin position="241"/>
        <end position="263"/>
    </location>
</feature>
<dbReference type="EMBL" id="UOGD01000032">
    <property type="protein sequence ID" value="VAX15793.1"/>
    <property type="molecule type" value="Genomic_DNA"/>
</dbReference>
<evidence type="ECO:0000256" key="1">
    <source>
        <dbReference type="SAM" id="Phobius"/>
    </source>
</evidence>
<accession>A0A3B1BUB1</accession>
<dbReference type="PANTHER" id="PTHR38034">
    <property type="entry name" value="INNER MEMBRANE PROTEIN YPJD"/>
    <property type="match status" value="1"/>
</dbReference>
<dbReference type="AlphaFoldDB" id="A0A3B1BUB1"/>
<dbReference type="GO" id="GO:0020037">
    <property type="term" value="F:heme binding"/>
    <property type="evidence" value="ECO:0007669"/>
    <property type="project" value="InterPro"/>
</dbReference>